<dbReference type="EMBL" id="JBHGVX010000003">
    <property type="protein sequence ID" value="KAL1797305.1"/>
    <property type="molecule type" value="Genomic_DNA"/>
</dbReference>
<feature type="region of interest" description="Disordered" evidence="1">
    <location>
        <begin position="482"/>
        <end position="540"/>
    </location>
</feature>
<evidence type="ECO:0000313" key="4">
    <source>
        <dbReference type="Proteomes" id="UP001578633"/>
    </source>
</evidence>
<feature type="compositionally biased region" description="Low complexity" evidence="1">
    <location>
        <begin position="525"/>
        <end position="537"/>
    </location>
</feature>
<keyword evidence="4" id="KW-1185">Reference proteome</keyword>
<evidence type="ECO:0000256" key="1">
    <source>
        <dbReference type="SAM" id="MobiDB-lite"/>
    </source>
</evidence>
<sequence length="784" mass="81585">MMRSTFFFSLLAGTAFAQLAETNLKTHVGSLKLSAPFNPIKEAYWTELPHHRRTPFAVSPDGKSAYLAYLDASEKDVHVQQVDPSTFAAVGDAVTITGAIEAGGMVAHNDGFALLTNEAMPSGTTNAPPDNTPVAVLYRYTAGKQTFKTFLGGPDNVGGMGALASPDMNGDLAFSEASGMYGAYFVVTAYSGDAKGHFGDAIQYVSENGTLEQIQGASSSWGCSHNTGIAFEAADSVPFASICSEDQGAIWLNTGGTGMDKSGVKISNENVQNGAGNEAMGGMSGSYSGLARFIDSDSYIFAWVSRGAKDLTENEWMGAGYITSVNRTVNRNVAIATFSDKKTIVGEQATSKLGPDGDSQVNWITTGSADCQNAHVAAFDGTSALVTWEEIAEPTCEFIAMGCKGPFTGSYFQLVKDGKKVGEPVKSMDVYVAGDMVTMADGRVCWPYVDMEWTLDAPVPNTANVQAISFACMGLSGNTESAAPASSAPAASKTPAPPPRAPVATSAAVEESAPVNEVAESTGQTPTIETPAAEYAPTPAPNPLEPLLPIAPIVSVITSALGAIPSGFLPDNDLPAPFESIFIPASESFVASLAPAFTDSTSVPLLSLQPVYSSTPSPSVAEPTAYPEYPEATPIVEPSKPADTPVVEPSQPAPSTTSTEGEAQSTRVPLDATHSVDAPSYPIGTGSAYPSGSGMRPSGIAYPTGTGRPDWFHGSRPNGSFGWGRPRPSGMWPAHGYPRPTAGFHYPSKPSKPFGHGGAAGVKASSTPCTLETKVRPTPTPLVR</sequence>
<gene>
    <name evidence="3" type="ORF">ACET3X_003911</name>
</gene>
<proteinExistence type="predicted"/>
<protein>
    <submittedName>
        <fullName evidence="3">Uncharacterized protein</fullName>
    </submittedName>
</protein>
<dbReference type="RefSeq" id="XP_069307889.1">
    <property type="nucleotide sequence ID" value="XM_069450058.1"/>
</dbReference>
<organism evidence="3 4">
    <name type="scientific">Alternaria dauci</name>
    <dbReference type="NCBI Taxonomy" id="48095"/>
    <lineage>
        <taxon>Eukaryota</taxon>
        <taxon>Fungi</taxon>
        <taxon>Dikarya</taxon>
        <taxon>Ascomycota</taxon>
        <taxon>Pezizomycotina</taxon>
        <taxon>Dothideomycetes</taxon>
        <taxon>Pleosporomycetidae</taxon>
        <taxon>Pleosporales</taxon>
        <taxon>Pleosporineae</taxon>
        <taxon>Pleosporaceae</taxon>
        <taxon>Alternaria</taxon>
        <taxon>Alternaria sect. Porri</taxon>
    </lineage>
</organism>
<accession>A0ABR3ULU1</accession>
<evidence type="ECO:0000313" key="3">
    <source>
        <dbReference type="EMBL" id="KAL1797305.1"/>
    </source>
</evidence>
<feature type="region of interest" description="Disordered" evidence="1">
    <location>
        <begin position="612"/>
        <end position="695"/>
    </location>
</feature>
<feature type="region of interest" description="Disordered" evidence="1">
    <location>
        <begin position="743"/>
        <end position="784"/>
    </location>
</feature>
<evidence type="ECO:0000256" key="2">
    <source>
        <dbReference type="SAM" id="SignalP"/>
    </source>
</evidence>
<feature type="compositionally biased region" description="Low complexity" evidence="1">
    <location>
        <begin position="482"/>
        <end position="494"/>
    </location>
</feature>
<feature type="compositionally biased region" description="Polar residues" evidence="1">
    <location>
        <begin position="653"/>
        <end position="667"/>
    </location>
</feature>
<comment type="caution">
    <text evidence="3">The sequence shown here is derived from an EMBL/GenBank/DDBJ whole genome shotgun (WGS) entry which is preliminary data.</text>
</comment>
<dbReference type="Proteomes" id="UP001578633">
    <property type="component" value="Chromosome 3"/>
</dbReference>
<name>A0ABR3ULU1_9PLEO</name>
<feature type="chain" id="PRO_5046853987" evidence="2">
    <location>
        <begin position="18"/>
        <end position="784"/>
    </location>
</feature>
<keyword evidence="2" id="KW-0732">Signal</keyword>
<feature type="signal peptide" evidence="2">
    <location>
        <begin position="1"/>
        <end position="17"/>
    </location>
</feature>
<reference evidence="3 4" key="1">
    <citation type="submission" date="2024-09" db="EMBL/GenBank/DDBJ databases">
        <title>T2T genomes of carrot and Alternaria dauci and their utility for understanding host-pathogen interaction during carrot leaf blight disease.</title>
        <authorList>
            <person name="Liu W."/>
            <person name="Xu S."/>
            <person name="Ou C."/>
            <person name="Liu X."/>
            <person name="Zhuang F."/>
            <person name="Deng X.W."/>
        </authorList>
    </citation>
    <scope>NUCLEOTIDE SEQUENCE [LARGE SCALE GENOMIC DNA]</scope>
    <source>
        <strain evidence="3 4">A2016</strain>
    </source>
</reference>
<dbReference type="GeneID" id="96084233"/>